<keyword evidence="6" id="KW-0378">Hydrolase</keyword>
<evidence type="ECO:0000313" key="7">
    <source>
        <dbReference type="Proteomes" id="UP000238479"/>
    </source>
</evidence>
<dbReference type="InterPro" id="IPR003439">
    <property type="entry name" value="ABC_transporter-like_ATP-bd"/>
</dbReference>
<evidence type="ECO:0000256" key="1">
    <source>
        <dbReference type="ARBA" id="ARBA00007577"/>
    </source>
</evidence>
<evidence type="ECO:0000256" key="2">
    <source>
        <dbReference type="ARBA" id="ARBA00022448"/>
    </source>
</evidence>
<dbReference type="Pfam" id="PF00005">
    <property type="entry name" value="ABC_tran"/>
    <property type="match status" value="1"/>
</dbReference>
<dbReference type="PANTHER" id="PTHR45136">
    <property type="entry name" value="ABC TRANSPORTER DOMAIN-CONTAINING PROTEIN"/>
    <property type="match status" value="1"/>
</dbReference>
<dbReference type="SUPFAM" id="SSF52540">
    <property type="entry name" value="P-loop containing nucleoside triphosphate hydrolases"/>
    <property type="match status" value="1"/>
</dbReference>
<evidence type="ECO:0000259" key="5">
    <source>
        <dbReference type="Pfam" id="PF00005"/>
    </source>
</evidence>
<proteinExistence type="inferred from homology"/>
<keyword evidence="3" id="KW-0677">Repeat</keyword>
<comment type="caution">
    <text evidence="6">The sequence shown here is derived from an EMBL/GenBank/DDBJ whole genome shotgun (WGS) entry which is preliminary data.</text>
</comment>
<dbReference type="EC" id="3.6.3.44" evidence="6"/>
<evidence type="ECO:0000313" key="6">
    <source>
        <dbReference type="EMBL" id="PRQ53742.1"/>
    </source>
</evidence>
<protein>
    <submittedName>
        <fullName evidence="6">Putative xenobiotic-transporting ATPase</fullName>
        <ecNumber evidence="6">3.6.3.44</ecNumber>
    </submittedName>
</protein>
<dbReference type="Gene3D" id="3.40.50.300">
    <property type="entry name" value="P-loop containing nucleotide triphosphate hydrolases"/>
    <property type="match status" value="1"/>
</dbReference>
<keyword evidence="7" id="KW-1185">Reference proteome</keyword>
<comment type="similarity">
    <text evidence="1">Belongs to the ABC transporter superfamily. ABCB family. Multidrug resistance exporter (TC 3.A.1.201) subfamily.</text>
</comment>
<dbReference type="EMBL" id="PDCK01000040">
    <property type="protein sequence ID" value="PRQ53742.1"/>
    <property type="molecule type" value="Genomic_DNA"/>
</dbReference>
<dbReference type="GO" id="GO:0005524">
    <property type="term" value="F:ATP binding"/>
    <property type="evidence" value="ECO:0007669"/>
    <property type="project" value="InterPro"/>
</dbReference>
<dbReference type="Proteomes" id="UP000238479">
    <property type="component" value="Chromosome 2"/>
</dbReference>
<keyword evidence="2" id="KW-0813">Transport</keyword>
<dbReference type="InterPro" id="IPR027417">
    <property type="entry name" value="P-loop_NTPase"/>
</dbReference>
<dbReference type="OMA" id="SRYSAMW"/>
<dbReference type="Gramene" id="PRQ53742">
    <property type="protein sequence ID" value="PRQ53742"/>
    <property type="gene ID" value="RchiOBHm_Chr2g0169861"/>
</dbReference>
<gene>
    <name evidence="6" type="ORF">RchiOBHm_Chr2g0169861</name>
</gene>
<organism evidence="6 7">
    <name type="scientific">Rosa chinensis</name>
    <name type="common">China rose</name>
    <dbReference type="NCBI Taxonomy" id="74649"/>
    <lineage>
        <taxon>Eukaryota</taxon>
        <taxon>Viridiplantae</taxon>
        <taxon>Streptophyta</taxon>
        <taxon>Embryophyta</taxon>
        <taxon>Tracheophyta</taxon>
        <taxon>Spermatophyta</taxon>
        <taxon>Magnoliopsida</taxon>
        <taxon>eudicotyledons</taxon>
        <taxon>Gunneridae</taxon>
        <taxon>Pentapetalae</taxon>
        <taxon>rosids</taxon>
        <taxon>fabids</taxon>
        <taxon>Rosales</taxon>
        <taxon>Rosaceae</taxon>
        <taxon>Rosoideae</taxon>
        <taxon>Rosoideae incertae sedis</taxon>
        <taxon>Rosa</taxon>
    </lineage>
</organism>
<reference evidence="6 7" key="1">
    <citation type="journal article" date="2018" name="Nat. Genet.">
        <title>The Rosa genome provides new insights in the design of modern roses.</title>
        <authorList>
            <person name="Bendahmane M."/>
        </authorList>
    </citation>
    <scope>NUCLEOTIDE SEQUENCE [LARGE SCALE GENOMIC DNA]</scope>
    <source>
        <strain evidence="7">cv. Old Blush</strain>
    </source>
</reference>
<evidence type="ECO:0000256" key="3">
    <source>
        <dbReference type="ARBA" id="ARBA00022737"/>
    </source>
</evidence>
<name>A0A2P6S501_ROSCH</name>
<dbReference type="PANTHER" id="PTHR45136:SF2">
    <property type="entry name" value="ABC TRANSPORTER DOMAIN-CONTAINING PROTEIN"/>
    <property type="match status" value="1"/>
</dbReference>
<dbReference type="GO" id="GO:0016887">
    <property type="term" value="F:ATP hydrolysis activity"/>
    <property type="evidence" value="ECO:0007669"/>
    <property type="project" value="InterPro"/>
</dbReference>
<keyword evidence="4" id="KW-0325">Glycoprotein</keyword>
<accession>A0A2P6S501</accession>
<feature type="domain" description="ABC transporter" evidence="5">
    <location>
        <begin position="12"/>
        <end position="61"/>
    </location>
</feature>
<dbReference type="AlphaFoldDB" id="A0A2P6S501"/>
<dbReference type="STRING" id="74649.A0A2P6S501"/>
<sequence length="136" mass="14687">MSDKIDELEIIEAAKAANAHDFISGLKEGYNTSCGNRGVQLSGGQKQRIAIARAILRNPVVVQDALERVMVGRISVVVAHRLSTIQHCDLITVLDKGRVVEKGSHPSLLAKGPKGSYYSLVSLQRTPSVSELTKLP</sequence>
<evidence type="ECO:0000256" key="4">
    <source>
        <dbReference type="ARBA" id="ARBA00023180"/>
    </source>
</evidence>